<dbReference type="Pfam" id="PF01225">
    <property type="entry name" value="Mur_ligase"/>
    <property type="match status" value="1"/>
</dbReference>
<evidence type="ECO:0000256" key="5">
    <source>
        <dbReference type="ARBA" id="ARBA00022598"/>
    </source>
</evidence>
<evidence type="ECO:0000256" key="7">
    <source>
        <dbReference type="ARBA" id="ARBA00022741"/>
    </source>
</evidence>
<dbReference type="InterPro" id="IPR036565">
    <property type="entry name" value="Mur-like_cat_sf"/>
</dbReference>
<keyword evidence="8 14" id="KW-0067">ATP-binding</keyword>
<keyword evidence="10 14" id="KW-0573">Peptidoglycan synthesis</keyword>
<keyword evidence="9 14" id="KW-0133">Cell shape</keyword>
<dbReference type="EMBL" id="VSIX01000089">
    <property type="protein sequence ID" value="TYB30683.1"/>
    <property type="molecule type" value="Genomic_DNA"/>
</dbReference>
<dbReference type="InterPro" id="IPR005758">
    <property type="entry name" value="UDP-N-AcMur_Ala_ligase_MurC"/>
</dbReference>
<dbReference type="SUPFAM" id="SSF51984">
    <property type="entry name" value="MurCD N-terminal domain"/>
    <property type="match status" value="1"/>
</dbReference>
<dbReference type="GO" id="GO:0005737">
    <property type="term" value="C:cytoplasm"/>
    <property type="evidence" value="ECO:0007669"/>
    <property type="project" value="UniProtKB-SubCell"/>
</dbReference>
<comment type="similarity">
    <text evidence="14">Belongs to the MurCDEF family.</text>
</comment>
<accession>A0A5D0MGG5</accession>
<dbReference type="SUPFAM" id="SSF53623">
    <property type="entry name" value="MurD-like peptide ligases, catalytic domain"/>
    <property type="match status" value="1"/>
</dbReference>
<dbReference type="GO" id="GO:0009252">
    <property type="term" value="P:peptidoglycan biosynthetic process"/>
    <property type="evidence" value="ECO:0007669"/>
    <property type="project" value="UniProtKB-UniRule"/>
</dbReference>
<sequence length="450" mass="51400">MKRIHFIGIGGSGMSALALIAIQKGMDVSGSDIENNTKIEKLKKMGAKINIGHSRENISSNIDKVVYSSAIKRENSELVEAKKQKIKIEQRARYLAGIFENKKEIVVVGTHGKTTTTALGANVLIEKEGNKASYYIGGILKETGKNGNYGKGKWAVLELDESDGSFLNFNKDIALINNIELEHVAYYKNEKELMQKFSKFINNFKGKIYIEVQSFEKIKKLIDNRKNIITVGLDRGDSKPIDFGPKHFKVKEGKINLSLHGIYNTFNSYLLYTALMDNGFDFMTIKKGLETFTGVKRRQEIIYENDKITLIDDYGHHPTEIKNTFKSLKENFKYNNRYVLFQPHRYSRFKYFKDEFQKVITSLDATVIILPVYSASEENDKKINSYSFYKKVKKIKNSIYYAENLTEGFNVLISLLRNDSLVVSFGAGDVNQILKMLKSRLIKKEKKGLK</sequence>
<reference evidence="18" key="1">
    <citation type="submission" date="2019-08" db="EMBL/GenBank/DDBJ databases">
        <title>Genomic characterization of a novel candidate phylum (ARYD3) from a high temperature, high salinity tertiary oil reservoir in north central Oklahoma, USA.</title>
        <authorList>
            <person name="Youssef N.H."/>
            <person name="Yadav A."/>
            <person name="Elshahed M.S."/>
        </authorList>
    </citation>
    <scope>NUCLEOTIDE SEQUENCE [LARGE SCALE GENOMIC DNA]</scope>
    <source>
        <strain evidence="18">ARYD3</strain>
    </source>
</reference>
<keyword evidence="4 14" id="KW-0963">Cytoplasm</keyword>
<dbReference type="NCBIfam" id="TIGR01082">
    <property type="entry name" value="murC"/>
    <property type="match status" value="1"/>
</dbReference>
<dbReference type="InterPro" id="IPR036615">
    <property type="entry name" value="Mur_ligase_C_dom_sf"/>
</dbReference>
<comment type="function">
    <text evidence="14">Cell wall formation.</text>
</comment>
<evidence type="ECO:0000256" key="4">
    <source>
        <dbReference type="ARBA" id="ARBA00022490"/>
    </source>
</evidence>
<keyword evidence="19" id="KW-1185">Reference proteome</keyword>
<evidence type="ECO:0000256" key="12">
    <source>
        <dbReference type="ARBA" id="ARBA00023316"/>
    </source>
</evidence>
<gene>
    <name evidence="14 18" type="primary">murC</name>
    <name evidence="18" type="ORF">FXF47_07855</name>
</gene>
<dbReference type="Gene3D" id="3.40.1190.10">
    <property type="entry name" value="Mur-like, catalytic domain"/>
    <property type="match status" value="1"/>
</dbReference>
<keyword evidence="5 14" id="KW-0436">Ligase</keyword>
<evidence type="ECO:0000256" key="10">
    <source>
        <dbReference type="ARBA" id="ARBA00022984"/>
    </source>
</evidence>
<evidence type="ECO:0000256" key="13">
    <source>
        <dbReference type="ARBA" id="ARBA00047833"/>
    </source>
</evidence>
<protein>
    <recommendedName>
        <fullName evidence="3 14">UDP-N-acetylmuramate--L-alanine ligase</fullName>
        <ecNumber evidence="3 14">6.3.2.8</ecNumber>
    </recommendedName>
    <alternativeName>
        <fullName evidence="14">UDP-N-acetylmuramoyl-L-alanine synthetase</fullName>
    </alternativeName>
</protein>
<keyword evidence="11 14" id="KW-0131">Cell cycle</keyword>
<dbReference type="AlphaFoldDB" id="A0A5D0MGG5"/>
<dbReference type="PANTHER" id="PTHR43445">
    <property type="entry name" value="UDP-N-ACETYLMURAMATE--L-ALANINE LIGASE-RELATED"/>
    <property type="match status" value="1"/>
</dbReference>
<keyword evidence="12 14" id="KW-0961">Cell wall biogenesis/degradation</keyword>
<dbReference type="HAMAP" id="MF_00046">
    <property type="entry name" value="MurC"/>
    <property type="match status" value="1"/>
</dbReference>
<evidence type="ECO:0000259" key="17">
    <source>
        <dbReference type="Pfam" id="PF08245"/>
    </source>
</evidence>
<evidence type="ECO:0000256" key="9">
    <source>
        <dbReference type="ARBA" id="ARBA00022960"/>
    </source>
</evidence>
<evidence type="ECO:0000313" key="19">
    <source>
        <dbReference type="Proteomes" id="UP000324143"/>
    </source>
</evidence>
<dbReference type="Gene3D" id="3.90.190.20">
    <property type="entry name" value="Mur ligase, C-terminal domain"/>
    <property type="match status" value="1"/>
</dbReference>
<dbReference type="InterPro" id="IPR004101">
    <property type="entry name" value="Mur_ligase_C"/>
</dbReference>
<evidence type="ECO:0000256" key="6">
    <source>
        <dbReference type="ARBA" id="ARBA00022618"/>
    </source>
</evidence>
<name>A0A5D0MGG5_9BACT</name>
<comment type="catalytic activity">
    <reaction evidence="13 14">
        <text>UDP-N-acetyl-alpha-D-muramate + L-alanine + ATP = UDP-N-acetyl-alpha-D-muramoyl-L-alanine + ADP + phosphate + H(+)</text>
        <dbReference type="Rhea" id="RHEA:23372"/>
        <dbReference type="ChEBI" id="CHEBI:15378"/>
        <dbReference type="ChEBI" id="CHEBI:30616"/>
        <dbReference type="ChEBI" id="CHEBI:43474"/>
        <dbReference type="ChEBI" id="CHEBI:57972"/>
        <dbReference type="ChEBI" id="CHEBI:70757"/>
        <dbReference type="ChEBI" id="CHEBI:83898"/>
        <dbReference type="ChEBI" id="CHEBI:456216"/>
        <dbReference type="EC" id="6.3.2.8"/>
    </reaction>
</comment>
<comment type="subcellular location">
    <subcellularLocation>
        <location evidence="1 14">Cytoplasm</location>
    </subcellularLocation>
</comment>
<comment type="caution">
    <text evidence="18">The sequence shown here is derived from an EMBL/GenBank/DDBJ whole genome shotgun (WGS) entry which is preliminary data.</text>
</comment>
<dbReference type="GO" id="GO:0051301">
    <property type="term" value="P:cell division"/>
    <property type="evidence" value="ECO:0007669"/>
    <property type="project" value="UniProtKB-KW"/>
</dbReference>
<dbReference type="EC" id="6.3.2.8" evidence="3 14"/>
<comment type="pathway">
    <text evidence="2 14">Cell wall biogenesis; peptidoglycan biosynthesis.</text>
</comment>
<dbReference type="InterPro" id="IPR050061">
    <property type="entry name" value="MurCDEF_pg_biosynth"/>
</dbReference>
<organism evidence="18 19">
    <name type="scientific">Candidatus Mcinerneyibacterium aminivorans</name>
    <dbReference type="NCBI Taxonomy" id="2703815"/>
    <lineage>
        <taxon>Bacteria</taxon>
        <taxon>Candidatus Macinerneyibacteriota</taxon>
        <taxon>Candidatus Mcinerneyibacteria</taxon>
        <taxon>Candidatus Mcinerneyibacteriales</taxon>
        <taxon>Candidatus Mcinerneyibacteriaceae</taxon>
        <taxon>Candidatus Mcinerneyibacterium</taxon>
    </lineage>
</organism>
<evidence type="ECO:0000256" key="2">
    <source>
        <dbReference type="ARBA" id="ARBA00004752"/>
    </source>
</evidence>
<dbReference type="GO" id="GO:0005524">
    <property type="term" value="F:ATP binding"/>
    <property type="evidence" value="ECO:0007669"/>
    <property type="project" value="UniProtKB-UniRule"/>
</dbReference>
<dbReference type="Pfam" id="PF08245">
    <property type="entry name" value="Mur_ligase_M"/>
    <property type="match status" value="1"/>
</dbReference>
<dbReference type="GO" id="GO:0008763">
    <property type="term" value="F:UDP-N-acetylmuramate-L-alanine ligase activity"/>
    <property type="evidence" value="ECO:0007669"/>
    <property type="project" value="UniProtKB-UniRule"/>
</dbReference>
<evidence type="ECO:0000256" key="1">
    <source>
        <dbReference type="ARBA" id="ARBA00004496"/>
    </source>
</evidence>
<dbReference type="GO" id="GO:0008360">
    <property type="term" value="P:regulation of cell shape"/>
    <property type="evidence" value="ECO:0007669"/>
    <property type="project" value="UniProtKB-KW"/>
</dbReference>
<feature type="domain" description="Mur ligase C-terminal" evidence="16">
    <location>
        <begin position="297"/>
        <end position="428"/>
    </location>
</feature>
<dbReference type="InterPro" id="IPR013221">
    <property type="entry name" value="Mur_ligase_cen"/>
</dbReference>
<dbReference type="Proteomes" id="UP000324143">
    <property type="component" value="Unassembled WGS sequence"/>
</dbReference>
<dbReference type="GO" id="GO:0071555">
    <property type="term" value="P:cell wall organization"/>
    <property type="evidence" value="ECO:0007669"/>
    <property type="project" value="UniProtKB-KW"/>
</dbReference>
<dbReference type="Pfam" id="PF02875">
    <property type="entry name" value="Mur_ligase_C"/>
    <property type="match status" value="1"/>
</dbReference>
<feature type="binding site" evidence="14">
    <location>
        <begin position="109"/>
        <end position="115"/>
    </location>
    <ligand>
        <name>ATP</name>
        <dbReference type="ChEBI" id="CHEBI:30616"/>
    </ligand>
</feature>
<dbReference type="PANTHER" id="PTHR43445:SF3">
    <property type="entry name" value="UDP-N-ACETYLMURAMATE--L-ALANINE LIGASE"/>
    <property type="match status" value="1"/>
</dbReference>
<feature type="domain" description="Mur ligase N-terminal catalytic" evidence="15">
    <location>
        <begin position="3"/>
        <end position="102"/>
    </location>
</feature>
<evidence type="ECO:0000313" key="18">
    <source>
        <dbReference type="EMBL" id="TYB30683.1"/>
    </source>
</evidence>
<proteinExistence type="inferred from homology"/>
<feature type="domain" description="Mur ligase central" evidence="17">
    <location>
        <begin position="107"/>
        <end position="268"/>
    </location>
</feature>
<keyword evidence="6 14" id="KW-0132">Cell division</keyword>
<keyword evidence="7 14" id="KW-0547">Nucleotide-binding</keyword>
<evidence type="ECO:0000259" key="15">
    <source>
        <dbReference type="Pfam" id="PF01225"/>
    </source>
</evidence>
<evidence type="ECO:0000256" key="14">
    <source>
        <dbReference type="HAMAP-Rule" id="MF_00046"/>
    </source>
</evidence>
<dbReference type="InterPro" id="IPR000713">
    <property type="entry name" value="Mur_ligase_N"/>
</dbReference>
<dbReference type="SUPFAM" id="SSF53244">
    <property type="entry name" value="MurD-like peptide ligases, peptide-binding domain"/>
    <property type="match status" value="1"/>
</dbReference>
<evidence type="ECO:0000256" key="3">
    <source>
        <dbReference type="ARBA" id="ARBA00012211"/>
    </source>
</evidence>
<evidence type="ECO:0000256" key="8">
    <source>
        <dbReference type="ARBA" id="ARBA00022840"/>
    </source>
</evidence>
<dbReference type="UniPathway" id="UPA00219"/>
<dbReference type="Gene3D" id="3.40.50.720">
    <property type="entry name" value="NAD(P)-binding Rossmann-like Domain"/>
    <property type="match status" value="1"/>
</dbReference>
<evidence type="ECO:0000259" key="16">
    <source>
        <dbReference type="Pfam" id="PF02875"/>
    </source>
</evidence>
<evidence type="ECO:0000256" key="11">
    <source>
        <dbReference type="ARBA" id="ARBA00023306"/>
    </source>
</evidence>